<accession>A0ABR8F4S5</accession>
<gene>
    <name evidence="1" type="ORF">H6G95_32070</name>
</gene>
<comment type="caution">
    <text evidence="1">The sequence shown here is derived from an EMBL/GenBank/DDBJ whole genome shotgun (WGS) entry which is preliminary data.</text>
</comment>
<sequence length="265" mass="29974">MMTQLSAPTPTKDPLTTRDRHIIATIVNQSDYSKECQPEDVVTIWINSDDIVWVKMIHGYARYHKQSFKRAVAEVKASLSAPVERNHQENEELKQASEKIGLLGDCDWLSSSVQYHSDKVIGHAGCYISHKARILTPPSEWDFTLPKWNMPAAICPDCEGHGCGNCGYRGTRAEDLCEPVDDYRLTYVGRTSLQTAHNVYLDVKFLGIVFKVRNVDELWENDPKTYYWRCGDGVQCWSVREAIESFALAPVTSEVPYVSLELAVA</sequence>
<keyword evidence="2" id="KW-1185">Reference proteome</keyword>
<evidence type="ECO:0000313" key="1">
    <source>
        <dbReference type="EMBL" id="MBD2565137.1"/>
    </source>
</evidence>
<organism evidence="1 2">
    <name type="scientific">Nostoc linckia FACHB-391</name>
    <dbReference type="NCBI Taxonomy" id="2692906"/>
    <lineage>
        <taxon>Bacteria</taxon>
        <taxon>Bacillati</taxon>
        <taxon>Cyanobacteriota</taxon>
        <taxon>Cyanophyceae</taxon>
        <taxon>Nostocales</taxon>
        <taxon>Nostocaceae</taxon>
        <taxon>Nostoc</taxon>
    </lineage>
</organism>
<name>A0ABR8F4S5_NOSLI</name>
<dbReference type="EMBL" id="JACJTE010000070">
    <property type="protein sequence ID" value="MBD2565137.1"/>
    <property type="molecule type" value="Genomic_DNA"/>
</dbReference>
<evidence type="ECO:0000313" key="2">
    <source>
        <dbReference type="Proteomes" id="UP000604661"/>
    </source>
</evidence>
<protein>
    <submittedName>
        <fullName evidence="1">Uncharacterized protein</fullName>
    </submittedName>
</protein>
<dbReference type="RefSeq" id="WP_190900085.1">
    <property type="nucleotide sequence ID" value="NZ_JACJTE010000070.1"/>
</dbReference>
<proteinExistence type="predicted"/>
<dbReference type="Proteomes" id="UP000604661">
    <property type="component" value="Unassembled WGS sequence"/>
</dbReference>
<reference evidence="1 2" key="1">
    <citation type="journal article" date="2020" name="ISME J.">
        <title>Comparative genomics reveals insights into cyanobacterial evolution and habitat adaptation.</title>
        <authorList>
            <person name="Chen M.Y."/>
            <person name="Teng W.K."/>
            <person name="Zhao L."/>
            <person name="Hu C.X."/>
            <person name="Zhou Y.K."/>
            <person name="Han B.P."/>
            <person name="Song L.R."/>
            <person name="Shu W.S."/>
        </authorList>
    </citation>
    <scope>NUCLEOTIDE SEQUENCE [LARGE SCALE GENOMIC DNA]</scope>
    <source>
        <strain evidence="1 2">FACHB-391</strain>
    </source>
</reference>